<dbReference type="InterPro" id="IPR029046">
    <property type="entry name" value="LolA/LolB/LppX"/>
</dbReference>
<gene>
    <name evidence="1" type="ORF">DDE18_15130</name>
</gene>
<dbReference type="Proteomes" id="UP000246018">
    <property type="component" value="Unassembled WGS sequence"/>
</dbReference>
<dbReference type="SUPFAM" id="SSF89392">
    <property type="entry name" value="Prokaryotic lipoproteins and lipoprotein localization factors"/>
    <property type="match status" value="1"/>
</dbReference>
<evidence type="ECO:0000313" key="1">
    <source>
        <dbReference type="EMBL" id="PVG82018.1"/>
    </source>
</evidence>
<dbReference type="EMBL" id="QDGZ01000006">
    <property type="protein sequence ID" value="PVG82018.1"/>
    <property type="molecule type" value="Genomic_DNA"/>
</dbReference>
<accession>A0A2T8F8G2</accession>
<proteinExistence type="predicted"/>
<name>A0A2T8F8G2_9ACTN</name>
<organism evidence="1 2">
    <name type="scientific">Nocardioides gansuensis</name>
    <dbReference type="NCBI Taxonomy" id="2138300"/>
    <lineage>
        <taxon>Bacteria</taxon>
        <taxon>Bacillati</taxon>
        <taxon>Actinomycetota</taxon>
        <taxon>Actinomycetes</taxon>
        <taxon>Propionibacteriales</taxon>
        <taxon>Nocardioidaceae</taxon>
        <taxon>Nocardioides</taxon>
    </lineage>
</organism>
<evidence type="ECO:0008006" key="3">
    <source>
        <dbReference type="Google" id="ProtNLM"/>
    </source>
</evidence>
<keyword evidence="2" id="KW-1185">Reference proteome</keyword>
<evidence type="ECO:0000313" key="2">
    <source>
        <dbReference type="Proteomes" id="UP000246018"/>
    </source>
</evidence>
<dbReference type="Gene3D" id="2.50.20.20">
    <property type="match status" value="1"/>
</dbReference>
<dbReference type="AlphaFoldDB" id="A0A2T8F8G2"/>
<sequence>MVAAMSQHRKTGQLSWRRLTVLLASGVTVLAGCSDGGEDPTSYDEGSPLASVVAAVEGAGSVHLSLGTQTRRGEVEMDVTWEDEDAFRAVAGTGTASRLDVRRVDDKVYVGGEAVGLQWTYLEVDDPRLQGEGGFDAGPVPVLLAVDVPGELEALAAAVQETRDLGEEQVEGVTAKHLELTVDSKAWQAELPEESMHAQMDLPETVTMDLWVDEQDLPVRWDYEGQGSTEGGKDDTARLYFTGWGDPVEVKVPGRAQPVE</sequence>
<comment type="caution">
    <text evidence="1">The sequence shown here is derived from an EMBL/GenBank/DDBJ whole genome shotgun (WGS) entry which is preliminary data.</text>
</comment>
<reference evidence="1 2" key="1">
    <citation type="submission" date="2018-04" db="EMBL/GenBank/DDBJ databases">
        <title>Genome of Nocardioides gansuensis WSJ-1.</title>
        <authorList>
            <person name="Wu S."/>
            <person name="Wang G."/>
        </authorList>
    </citation>
    <scope>NUCLEOTIDE SEQUENCE [LARGE SCALE GENOMIC DNA]</scope>
    <source>
        <strain evidence="1 2">WSJ-1</strain>
    </source>
</reference>
<protein>
    <recommendedName>
        <fullName evidence="3">LppX_LprAFG lipoprotein</fullName>
    </recommendedName>
</protein>